<dbReference type="InterPro" id="IPR023799">
    <property type="entry name" value="RbfA_dom_sf"/>
</dbReference>
<dbReference type="NCBIfam" id="TIGR00082">
    <property type="entry name" value="rbfA"/>
    <property type="match status" value="1"/>
</dbReference>
<dbReference type="InterPro" id="IPR015946">
    <property type="entry name" value="KH_dom-like_a/b"/>
</dbReference>
<comment type="similarity">
    <text evidence="2">Belongs to the RbfA family.</text>
</comment>
<dbReference type="AlphaFoldDB" id="A0A7M1B356"/>
<comment type="subcellular location">
    <subcellularLocation>
        <location evidence="2">Cytoplasm</location>
    </subcellularLocation>
</comment>
<gene>
    <name evidence="2 3" type="primary">rbfA</name>
    <name evidence="3" type="ORF">FJR45_03910</name>
</gene>
<proteinExistence type="inferred from homology"/>
<keyword evidence="2" id="KW-0963">Cytoplasm</keyword>
<evidence type="ECO:0000256" key="1">
    <source>
        <dbReference type="ARBA" id="ARBA00022517"/>
    </source>
</evidence>
<evidence type="ECO:0000313" key="3">
    <source>
        <dbReference type="EMBL" id="QOP43138.1"/>
    </source>
</evidence>
<reference evidence="3 4" key="1">
    <citation type="submission" date="2019-06" db="EMBL/GenBank/DDBJ databases">
        <title>Sulfurimonas gotlandica sp. nov., a chemoautotrophic and psychrotolerant epsilonproteobacterium isolated from a pelagic redoxcline, and an emended description of the genus Sulfurimonas.</title>
        <authorList>
            <person name="Wang S."/>
            <person name="Jiang L."/>
            <person name="Shao Z."/>
        </authorList>
    </citation>
    <scope>NUCLEOTIDE SEQUENCE [LARGE SCALE GENOMIC DNA]</scope>
    <source>
        <strain evidence="3 4">S2-6</strain>
    </source>
</reference>
<protein>
    <recommendedName>
        <fullName evidence="2">Ribosome-binding factor A</fullName>
    </recommendedName>
</protein>
<dbReference type="InterPro" id="IPR000238">
    <property type="entry name" value="RbfA"/>
</dbReference>
<dbReference type="Pfam" id="PF02033">
    <property type="entry name" value="RBFA"/>
    <property type="match status" value="1"/>
</dbReference>
<dbReference type="KEGG" id="ssei:FJR45_03910"/>
<evidence type="ECO:0000313" key="4">
    <source>
        <dbReference type="Proteomes" id="UP000593719"/>
    </source>
</evidence>
<evidence type="ECO:0000256" key="2">
    <source>
        <dbReference type="HAMAP-Rule" id="MF_00003"/>
    </source>
</evidence>
<dbReference type="GO" id="GO:0005737">
    <property type="term" value="C:cytoplasm"/>
    <property type="evidence" value="ECO:0007669"/>
    <property type="project" value="UniProtKB-SubCell"/>
</dbReference>
<organism evidence="3 4">
    <name type="scientific">Sulfurimonas sediminis</name>
    <dbReference type="NCBI Taxonomy" id="2590020"/>
    <lineage>
        <taxon>Bacteria</taxon>
        <taxon>Pseudomonadati</taxon>
        <taxon>Campylobacterota</taxon>
        <taxon>Epsilonproteobacteria</taxon>
        <taxon>Campylobacterales</taxon>
        <taxon>Sulfurimonadaceae</taxon>
        <taxon>Sulfurimonas</taxon>
    </lineage>
</organism>
<keyword evidence="4" id="KW-1185">Reference proteome</keyword>
<dbReference type="HAMAP" id="MF_00003">
    <property type="entry name" value="RbfA"/>
    <property type="match status" value="1"/>
</dbReference>
<dbReference type="GO" id="GO:0030490">
    <property type="term" value="P:maturation of SSU-rRNA"/>
    <property type="evidence" value="ECO:0007669"/>
    <property type="project" value="UniProtKB-UniRule"/>
</dbReference>
<dbReference type="NCBIfam" id="NF001806">
    <property type="entry name" value="PRK00521.3-4"/>
    <property type="match status" value="1"/>
</dbReference>
<sequence>MNEAQIKLKRTEALLAELIPEALSQLNDNRLHELSVIEVKCSRGRSDAKVYIDPANFSEEEKRIYLKQLRKARPLVEDFCLKDQGWYRCPKLTFEFDEQLKKSQNIEDLFKKIAKEHKGEAS</sequence>
<accession>A0A7M1B356</accession>
<dbReference type="EMBL" id="CP041235">
    <property type="protein sequence ID" value="QOP43138.1"/>
    <property type="molecule type" value="Genomic_DNA"/>
</dbReference>
<comment type="subunit">
    <text evidence="2">Monomer. Binds 30S ribosomal subunits, but not 50S ribosomal subunits or 70S ribosomes.</text>
</comment>
<name>A0A7M1B356_9BACT</name>
<dbReference type="SUPFAM" id="SSF89919">
    <property type="entry name" value="Ribosome-binding factor A, RbfA"/>
    <property type="match status" value="1"/>
</dbReference>
<dbReference type="Proteomes" id="UP000593719">
    <property type="component" value="Chromosome"/>
</dbReference>
<dbReference type="RefSeq" id="WP_193151443.1">
    <property type="nucleotide sequence ID" value="NZ_CP041235.1"/>
</dbReference>
<comment type="function">
    <text evidence="2">One of several proteins that assist in the late maturation steps of the functional core of the 30S ribosomal subunit. Associates with free 30S ribosomal subunits (but not with 30S subunits that are part of 70S ribosomes or polysomes). Required for efficient processing of 16S rRNA. May interact with the 5'-terminal helix region of 16S rRNA.</text>
</comment>
<dbReference type="Gene3D" id="3.30.300.20">
    <property type="match status" value="1"/>
</dbReference>
<keyword evidence="1 2" id="KW-0690">Ribosome biogenesis</keyword>